<sequence>MVVMYTPKAVNLLSPAKRRIGENAPNYLCIEWITKITVGYGRLLLFFSETSSAWDTFTELHQTELSRPKCVKGFGLGKHLSLGLEIHSY</sequence>
<evidence type="ECO:0000313" key="2">
    <source>
        <dbReference type="Proteomes" id="UP000325315"/>
    </source>
</evidence>
<dbReference type="AlphaFoldDB" id="A0A5B6WFC3"/>
<keyword evidence="2" id="KW-1185">Reference proteome</keyword>
<proteinExistence type="predicted"/>
<protein>
    <submittedName>
        <fullName evidence="1">Uncharacterized protein</fullName>
    </submittedName>
</protein>
<dbReference type="EMBL" id="SMMG02000003">
    <property type="protein sequence ID" value="KAA3479867.1"/>
    <property type="molecule type" value="Genomic_DNA"/>
</dbReference>
<gene>
    <name evidence="1" type="ORF">EPI10_020345</name>
</gene>
<name>A0A5B6WFC3_9ROSI</name>
<dbReference type="Proteomes" id="UP000325315">
    <property type="component" value="Unassembled WGS sequence"/>
</dbReference>
<comment type="caution">
    <text evidence="1">The sequence shown here is derived from an EMBL/GenBank/DDBJ whole genome shotgun (WGS) entry which is preliminary data.</text>
</comment>
<organism evidence="1 2">
    <name type="scientific">Gossypium australe</name>
    <dbReference type="NCBI Taxonomy" id="47621"/>
    <lineage>
        <taxon>Eukaryota</taxon>
        <taxon>Viridiplantae</taxon>
        <taxon>Streptophyta</taxon>
        <taxon>Embryophyta</taxon>
        <taxon>Tracheophyta</taxon>
        <taxon>Spermatophyta</taxon>
        <taxon>Magnoliopsida</taxon>
        <taxon>eudicotyledons</taxon>
        <taxon>Gunneridae</taxon>
        <taxon>Pentapetalae</taxon>
        <taxon>rosids</taxon>
        <taxon>malvids</taxon>
        <taxon>Malvales</taxon>
        <taxon>Malvaceae</taxon>
        <taxon>Malvoideae</taxon>
        <taxon>Gossypium</taxon>
    </lineage>
</organism>
<evidence type="ECO:0000313" key="1">
    <source>
        <dbReference type="EMBL" id="KAA3479867.1"/>
    </source>
</evidence>
<reference evidence="2" key="1">
    <citation type="journal article" date="2019" name="Plant Biotechnol. J.">
        <title>Genome sequencing of the Australian wild diploid species Gossypium australe highlights disease resistance and delayed gland morphogenesis.</title>
        <authorList>
            <person name="Cai Y."/>
            <person name="Cai X."/>
            <person name="Wang Q."/>
            <person name="Wang P."/>
            <person name="Zhang Y."/>
            <person name="Cai C."/>
            <person name="Xu Y."/>
            <person name="Wang K."/>
            <person name="Zhou Z."/>
            <person name="Wang C."/>
            <person name="Geng S."/>
            <person name="Li B."/>
            <person name="Dong Q."/>
            <person name="Hou Y."/>
            <person name="Wang H."/>
            <person name="Ai P."/>
            <person name="Liu Z."/>
            <person name="Yi F."/>
            <person name="Sun M."/>
            <person name="An G."/>
            <person name="Cheng J."/>
            <person name="Zhang Y."/>
            <person name="Shi Q."/>
            <person name="Xie Y."/>
            <person name="Shi X."/>
            <person name="Chang Y."/>
            <person name="Huang F."/>
            <person name="Chen Y."/>
            <person name="Hong S."/>
            <person name="Mi L."/>
            <person name="Sun Q."/>
            <person name="Zhang L."/>
            <person name="Zhou B."/>
            <person name="Peng R."/>
            <person name="Zhang X."/>
            <person name="Liu F."/>
        </authorList>
    </citation>
    <scope>NUCLEOTIDE SEQUENCE [LARGE SCALE GENOMIC DNA]</scope>
    <source>
        <strain evidence="2">cv. PA1801</strain>
    </source>
</reference>
<accession>A0A5B6WFC3</accession>